<evidence type="ECO:0000313" key="2">
    <source>
        <dbReference type="EMBL" id="KAF8481846.1"/>
    </source>
</evidence>
<reference evidence="2" key="1">
    <citation type="submission" date="2019-10" db="EMBL/GenBank/DDBJ databases">
        <authorList>
            <consortium name="DOE Joint Genome Institute"/>
            <person name="Kuo A."/>
            <person name="Miyauchi S."/>
            <person name="Kiss E."/>
            <person name="Drula E."/>
            <person name="Kohler A."/>
            <person name="Sanchez-Garcia M."/>
            <person name="Andreopoulos B."/>
            <person name="Barry K.W."/>
            <person name="Bonito G."/>
            <person name="Buee M."/>
            <person name="Carver A."/>
            <person name="Chen C."/>
            <person name="Cichocki N."/>
            <person name="Clum A."/>
            <person name="Culley D."/>
            <person name="Crous P.W."/>
            <person name="Fauchery L."/>
            <person name="Girlanda M."/>
            <person name="Hayes R."/>
            <person name="Keri Z."/>
            <person name="LaButti K."/>
            <person name="Lipzen A."/>
            <person name="Lombard V."/>
            <person name="Magnuson J."/>
            <person name="Maillard F."/>
            <person name="Morin E."/>
            <person name="Murat C."/>
            <person name="Nolan M."/>
            <person name="Ohm R."/>
            <person name="Pangilinan J."/>
            <person name="Pereira M."/>
            <person name="Perotto S."/>
            <person name="Peter M."/>
            <person name="Riley R."/>
            <person name="Sitrit Y."/>
            <person name="Stielow B."/>
            <person name="Szollosi G."/>
            <person name="Zifcakova L."/>
            <person name="Stursova M."/>
            <person name="Spatafora J.W."/>
            <person name="Tedersoo L."/>
            <person name="Vaario L.-M."/>
            <person name="Yamada A."/>
            <person name="Yan M."/>
            <person name="Wang P."/>
            <person name="Xu J."/>
            <person name="Bruns T."/>
            <person name="Baldrian P."/>
            <person name="Vilgalys R."/>
            <person name="Henrissat B."/>
            <person name="Grigoriev I.V."/>
            <person name="Hibbett D."/>
            <person name="Nagy L.G."/>
            <person name="Martin F.M."/>
        </authorList>
    </citation>
    <scope>NUCLEOTIDE SEQUENCE</scope>
    <source>
        <strain evidence="2">Prilba</strain>
    </source>
</reference>
<feature type="region of interest" description="Disordered" evidence="1">
    <location>
        <begin position="541"/>
        <end position="589"/>
    </location>
</feature>
<feature type="region of interest" description="Disordered" evidence="1">
    <location>
        <begin position="602"/>
        <end position="664"/>
    </location>
</feature>
<accession>A0A9P5MYD9</accession>
<dbReference type="OrthoDB" id="3241572at2759"/>
<feature type="compositionally biased region" description="Low complexity" evidence="1">
    <location>
        <begin position="571"/>
        <end position="583"/>
    </location>
</feature>
<feature type="compositionally biased region" description="Low complexity" evidence="1">
    <location>
        <begin position="128"/>
        <end position="143"/>
    </location>
</feature>
<feature type="compositionally biased region" description="Pro residues" evidence="1">
    <location>
        <begin position="189"/>
        <end position="213"/>
    </location>
</feature>
<feature type="compositionally biased region" description="Basic and acidic residues" evidence="1">
    <location>
        <begin position="223"/>
        <end position="238"/>
    </location>
</feature>
<organism evidence="2 3">
    <name type="scientific">Russula ochroleuca</name>
    <dbReference type="NCBI Taxonomy" id="152965"/>
    <lineage>
        <taxon>Eukaryota</taxon>
        <taxon>Fungi</taxon>
        <taxon>Dikarya</taxon>
        <taxon>Basidiomycota</taxon>
        <taxon>Agaricomycotina</taxon>
        <taxon>Agaricomycetes</taxon>
        <taxon>Russulales</taxon>
        <taxon>Russulaceae</taxon>
        <taxon>Russula</taxon>
    </lineage>
</organism>
<evidence type="ECO:0000256" key="1">
    <source>
        <dbReference type="SAM" id="MobiDB-lite"/>
    </source>
</evidence>
<gene>
    <name evidence="2" type="ORF">DFH94DRAFT_681191</name>
</gene>
<feature type="compositionally biased region" description="Polar residues" evidence="1">
    <location>
        <begin position="299"/>
        <end position="318"/>
    </location>
</feature>
<name>A0A9P5MYD9_9AGAM</name>
<feature type="compositionally biased region" description="Polar residues" evidence="1">
    <location>
        <begin position="609"/>
        <end position="620"/>
    </location>
</feature>
<keyword evidence="3" id="KW-1185">Reference proteome</keyword>
<evidence type="ECO:0000313" key="3">
    <source>
        <dbReference type="Proteomes" id="UP000759537"/>
    </source>
</evidence>
<feature type="compositionally biased region" description="Low complexity" evidence="1">
    <location>
        <begin position="545"/>
        <end position="557"/>
    </location>
</feature>
<reference evidence="2" key="2">
    <citation type="journal article" date="2020" name="Nat. Commun.">
        <title>Large-scale genome sequencing of mycorrhizal fungi provides insights into the early evolution of symbiotic traits.</title>
        <authorList>
            <person name="Miyauchi S."/>
            <person name="Kiss E."/>
            <person name="Kuo A."/>
            <person name="Drula E."/>
            <person name="Kohler A."/>
            <person name="Sanchez-Garcia M."/>
            <person name="Morin E."/>
            <person name="Andreopoulos B."/>
            <person name="Barry K.W."/>
            <person name="Bonito G."/>
            <person name="Buee M."/>
            <person name="Carver A."/>
            <person name="Chen C."/>
            <person name="Cichocki N."/>
            <person name="Clum A."/>
            <person name="Culley D."/>
            <person name="Crous P.W."/>
            <person name="Fauchery L."/>
            <person name="Girlanda M."/>
            <person name="Hayes R.D."/>
            <person name="Keri Z."/>
            <person name="LaButti K."/>
            <person name="Lipzen A."/>
            <person name="Lombard V."/>
            <person name="Magnuson J."/>
            <person name="Maillard F."/>
            <person name="Murat C."/>
            <person name="Nolan M."/>
            <person name="Ohm R.A."/>
            <person name="Pangilinan J."/>
            <person name="Pereira M.F."/>
            <person name="Perotto S."/>
            <person name="Peter M."/>
            <person name="Pfister S."/>
            <person name="Riley R."/>
            <person name="Sitrit Y."/>
            <person name="Stielow J.B."/>
            <person name="Szollosi G."/>
            <person name="Zifcakova L."/>
            <person name="Stursova M."/>
            <person name="Spatafora J.W."/>
            <person name="Tedersoo L."/>
            <person name="Vaario L.M."/>
            <person name="Yamada A."/>
            <person name="Yan M."/>
            <person name="Wang P."/>
            <person name="Xu J."/>
            <person name="Bruns T."/>
            <person name="Baldrian P."/>
            <person name="Vilgalys R."/>
            <person name="Dunand C."/>
            <person name="Henrissat B."/>
            <person name="Grigoriev I.V."/>
            <person name="Hibbett D."/>
            <person name="Nagy L.G."/>
            <person name="Martin F.M."/>
        </authorList>
    </citation>
    <scope>NUCLEOTIDE SEQUENCE</scope>
    <source>
        <strain evidence="2">Prilba</strain>
    </source>
</reference>
<protein>
    <submittedName>
        <fullName evidence="2">Uncharacterized protein</fullName>
    </submittedName>
</protein>
<dbReference type="EMBL" id="WHVB01000006">
    <property type="protein sequence ID" value="KAF8481846.1"/>
    <property type="molecule type" value="Genomic_DNA"/>
</dbReference>
<feature type="region of interest" description="Disordered" evidence="1">
    <location>
        <begin position="433"/>
        <end position="490"/>
    </location>
</feature>
<feature type="region of interest" description="Disordered" evidence="1">
    <location>
        <begin position="60"/>
        <end position="97"/>
    </location>
</feature>
<comment type="caution">
    <text evidence="2">The sequence shown here is derived from an EMBL/GenBank/DDBJ whole genome shotgun (WGS) entry which is preliminary data.</text>
</comment>
<proteinExistence type="predicted"/>
<dbReference type="AlphaFoldDB" id="A0A9P5MYD9"/>
<feature type="region of interest" description="Disordered" evidence="1">
    <location>
        <begin position="128"/>
        <end position="318"/>
    </location>
</feature>
<dbReference type="Proteomes" id="UP000759537">
    <property type="component" value="Unassembled WGS sequence"/>
</dbReference>
<sequence length="732" mass="80665">MRTEDWIGKVDTMDRPIFDSWRTHVLAVISSPFCPGLDDDATFGSKSFLRSRLVRSLRGSTSRSTERSVAPVPGDVTRQDSDQASTGRANVTEGLSPVVEEDLEDWVDDFEDFSLSDVPLGVEGVGQAESVSGVSQSSSTSESDSSHRTKHSQPQPQPQPRARTTSKTSRRSRKSSRREAELRLILDFPLPPTFIPTPPKIKTPPPSRPPPEVAPINDDESIFYDHDPFRAEPIRDQDTAAEGASLNIAEGGAPRVDSSASFYTAHSRSSSPAHPPPSPHPSEQQQQPSPQHPFPDPSLSSPQLSNTATLSTSRRSVRTLTKASATLKRFGHLTRDTLLTSLRTPISELSVRRPRRATRVKHVSLDQLPHSSSFHHLPDSRPVLPDFQPEAFDITFPAVDTPHISPRASRVPRSQPSVQSFYASLEEFLTSHLHSDQSNRRSRFKSAPTLLLTTDRDPPKPVESSSAEIQVVPPTPPLPASRTERPLPPLPREGYEFVDPSTLTASTTVSPASSAHRHSYLPPSPSWLSRNIRELEIALSKKSEASSAASSRSACGSDTEHTVHIPKAVQTRTPSHSTTSSSTRLHGEVVRLRGRVNIQDTTPRRITLRSVSPSSKTPSEATVVLRTRGRSRRNRSGYPSQPRLVISTVPPNPPVRPRSRTSSVTKATITHYRRSLLETKKKKSRPRKEDSAKFVAGAKSRSFSNSYRLAVTNQPTVSRIPPLEIVPVFDSW</sequence>